<evidence type="ECO:0000259" key="5">
    <source>
        <dbReference type="PROSITE" id="PS50006"/>
    </source>
</evidence>
<keyword evidence="2 4" id="KW-0547">Nucleotide-binding</keyword>
<dbReference type="STRING" id="101091.A0A1C7NEV4"/>
<dbReference type="Pfam" id="PF00069">
    <property type="entry name" value="Pkinase"/>
    <property type="match status" value="1"/>
</dbReference>
<evidence type="ECO:0000256" key="2">
    <source>
        <dbReference type="ARBA" id="ARBA00022741"/>
    </source>
</evidence>
<evidence type="ECO:0000256" key="1">
    <source>
        <dbReference type="ARBA" id="ARBA00005575"/>
    </source>
</evidence>
<dbReference type="AlphaFoldDB" id="A0A1C7NEV4"/>
<keyword evidence="8" id="KW-1185">Reference proteome</keyword>
<dbReference type="GO" id="GO:0004672">
    <property type="term" value="F:protein kinase activity"/>
    <property type="evidence" value="ECO:0007669"/>
    <property type="project" value="InterPro"/>
</dbReference>
<dbReference type="Gene3D" id="2.60.200.20">
    <property type="match status" value="1"/>
</dbReference>
<evidence type="ECO:0000256" key="3">
    <source>
        <dbReference type="ARBA" id="ARBA00022840"/>
    </source>
</evidence>
<sequence>MKFSCKLSRSTSTPDLKGSQKICERARENADRLKKRQSVGIAYSPLVGFSPEAKRRLAQPAKSSTMIKRRNDGYCDLIETKNAWGYLVQGNGHVFVFDRQLSNRKHNEPAGYVIGSGKDCDIIIHHKAAEERHAFIFYETRFQDNKYSMPVYICNQSANGIWINGKKMVNQIQKIKTNDHIFFLDPNTYMTKENICYVFVEPKQPLSTVKSIDTLYQSTHESLGEGNYGKVYLAKCKETGNRVAVKVVPRRSFKDLPQWQIALLREVSVCMLFPDHPCIVKISRMFVKNEDMYIIMEYGPHGDLFEMIVDGDYHYKEHEVRILFDQIAHAVACLHENNIVHRDIKLENVIVTDKANLRVKLCDFGFSTIARPGRDLLTGCGTSFYAAPEIKRKKPYSKSVDIWSLGMLLYVSLTSSHPYALPGKEEDYVPEHTGNSAKYRTDHPRWKSLSKDAKDLVNKMLQVDPKKRVDIQQVLDHPWLQNINNLESIKAGVKRNPLLVDYLESKKN</sequence>
<dbReference type="PANTHER" id="PTHR24347">
    <property type="entry name" value="SERINE/THREONINE-PROTEIN KINASE"/>
    <property type="match status" value="1"/>
</dbReference>
<comment type="similarity">
    <text evidence="1">Belongs to the protein kinase superfamily. CAMK Ser/Thr protein kinase family. CHEK2 subfamily.</text>
</comment>
<comment type="caution">
    <text evidence="7">The sequence shown here is derived from an EMBL/GenBank/DDBJ whole genome shotgun (WGS) entry which is preliminary data.</text>
</comment>
<dbReference type="FunFam" id="1.10.510.10:FF:000571">
    <property type="entry name" value="Maternal embryonic leucine zipper kinase"/>
    <property type="match status" value="1"/>
</dbReference>
<name>A0A1C7NEV4_9FUNG</name>
<feature type="domain" description="Protein kinase" evidence="6">
    <location>
        <begin position="217"/>
        <end position="480"/>
    </location>
</feature>
<protein>
    <submittedName>
        <fullName evidence="7">Ovarian-specific serine/threonine-protein kinase Lok</fullName>
    </submittedName>
</protein>
<keyword evidence="7" id="KW-0418">Kinase</keyword>
<feature type="binding site" evidence="4">
    <location>
        <position position="246"/>
    </location>
    <ligand>
        <name>ATP</name>
        <dbReference type="ChEBI" id="CHEBI:30616"/>
    </ligand>
</feature>
<proteinExistence type="inferred from homology"/>
<dbReference type="PROSITE" id="PS00107">
    <property type="entry name" value="PROTEIN_KINASE_ATP"/>
    <property type="match status" value="1"/>
</dbReference>
<dbReference type="PROSITE" id="PS00108">
    <property type="entry name" value="PROTEIN_KINASE_ST"/>
    <property type="match status" value="1"/>
</dbReference>
<feature type="domain" description="FHA" evidence="5">
    <location>
        <begin position="112"/>
        <end position="168"/>
    </location>
</feature>
<dbReference type="CDD" id="cd00060">
    <property type="entry name" value="FHA"/>
    <property type="match status" value="1"/>
</dbReference>
<dbReference type="SUPFAM" id="SSF49879">
    <property type="entry name" value="SMAD/FHA domain"/>
    <property type="match status" value="1"/>
</dbReference>
<evidence type="ECO:0000313" key="8">
    <source>
        <dbReference type="Proteomes" id="UP000093000"/>
    </source>
</evidence>
<dbReference type="Proteomes" id="UP000093000">
    <property type="component" value="Unassembled WGS sequence"/>
</dbReference>
<dbReference type="SMART" id="SM00220">
    <property type="entry name" value="S_TKc"/>
    <property type="match status" value="1"/>
</dbReference>
<keyword evidence="3 4" id="KW-0067">ATP-binding</keyword>
<dbReference type="InterPro" id="IPR000253">
    <property type="entry name" value="FHA_dom"/>
</dbReference>
<dbReference type="SMART" id="SM00240">
    <property type="entry name" value="FHA"/>
    <property type="match status" value="1"/>
</dbReference>
<evidence type="ECO:0000313" key="7">
    <source>
        <dbReference type="EMBL" id="OBZ87279.1"/>
    </source>
</evidence>
<dbReference type="Pfam" id="PF00498">
    <property type="entry name" value="FHA"/>
    <property type="match status" value="1"/>
</dbReference>
<reference evidence="7 8" key="1">
    <citation type="submission" date="2016-03" db="EMBL/GenBank/DDBJ databases">
        <title>Choanephora cucurbitarum.</title>
        <authorList>
            <person name="Min B."/>
            <person name="Park H."/>
            <person name="Park J.-H."/>
            <person name="Shin H.-D."/>
            <person name="Choi I.-G."/>
        </authorList>
    </citation>
    <scope>NUCLEOTIDE SEQUENCE [LARGE SCALE GENOMIC DNA]</scope>
    <source>
        <strain evidence="7 8">KUS-F28377</strain>
    </source>
</reference>
<dbReference type="InParanoid" id="A0A1C7NEV4"/>
<dbReference type="InterPro" id="IPR011009">
    <property type="entry name" value="Kinase-like_dom_sf"/>
</dbReference>
<dbReference type="PROSITE" id="PS50006">
    <property type="entry name" value="FHA_DOMAIN"/>
    <property type="match status" value="1"/>
</dbReference>
<dbReference type="InterPro" id="IPR017441">
    <property type="entry name" value="Protein_kinase_ATP_BS"/>
</dbReference>
<dbReference type="InterPro" id="IPR008984">
    <property type="entry name" value="SMAD_FHA_dom_sf"/>
</dbReference>
<organism evidence="7 8">
    <name type="scientific">Choanephora cucurbitarum</name>
    <dbReference type="NCBI Taxonomy" id="101091"/>
    <lineage>
        <taxon>Eukaryota</taxon>
        <taxon>Fungi</taxon>
        <taxon>Fungi incertae sedis</taxon>
        <taxon>Mucoromycota</taxon>
        <taxon>Mucoromycotina</taxon>
        <taxon>Mucoromycetes</taxon>
        <taxon>Mucorales</taxon>
        <taxon>Mucorineae</taxon>
        <taxon>Choanephoraceae</taxon>
        <taxon>Choanephoroideae</taxon>
        <taxon>Choanephora</taxon>
    </lineage>
</organism>
<gene>
    <name evidence="7" type="primary">lok</name>
    <name evidence="7" type="ORF">A0J61_04672</name>
</gene>
<dbReference type="GO" id="GO:0005524">
    <property type="term" value="F:ATP binding"/>
    <property type="evidence" value="ECO:0007669"/>
    <property type="project" value="UniProtKB-UniRule"/>
</dbReference>
<dbReference type="InterPro" id="IPR000719">
    <property type="entry name" value="Prot_kinase_dom"/>
</dbReference>
<evidence type="ECO:0000256" key="4">
    <source>
        <dbReference type="PROSITE-ProRule" id="PRU10141"/>
    </source>
</evidence>
<accession>A0A1C7NEV4</accession>
<dbReference type="OrthoDB" id="407410at2759"/>
<evidence type="ECO:0000259" key="6">
    <source>
        <dbReference type="PROSITE" id="PS50011"/>
    </source>
</evidence>
<dbReference type="Gene3D" id="1.10.510.10">
    <property type="entry name" value="Transferase(Phosphotransferase) domain 1"/>
    <property type="match status" value="1"/>
</dbReference>
<dbReference type="SUPFAM" id="SSF56112">
    <property type="entry name" value="Protein kinase-like (PK-like)"/>
    <property type="match status" value="1"/>
</dbReference>
<dbReference type="PROSITE" id="PS50011">
    <property type="entry name" value="PROTEIN_KINASE_DOM"/>
    <property type="match status" value="1"/>
</dbReference>
<dbReference type="EMBL" id="LUGH01000233">
    <property type="protein sequence ID" value="OBZ87279.1"/>
    <property type="molecule type" value="Genomic_DNA"/>
</dbReference>
<dbReference type="InterPro" id="IPR008271">
    <property type="entry name" value="Ser/Thr_kinase_AS"/>
</dbReference>
<keyword evidence="7" id="KW-0808">Transferase</keyword>